<dbReference type="Proteomes" id="UP000027153">
    <property type="component" value="Unassembled WGS sequence"/>
</dbReference>
<evidence type="ECO:0000256" key="3">
    <source>
        <dbReference type="ARBA" id="ARBA00023002"/>
    </source>
</evidence>
<dbReference type="Gene3D" id="1.10.645.10">
    <property type="entry name" value="Cytochrome-c3 Hydrogenase, chain B"/>
    <property type="match status" value="1"/>
</dbReference>
<dbReference type="RefSeq" id="WP_048092510.1">
    <property type="nucleotide sequence ID" value="NZ_JMIY01000007.1"/>
</dbReference>
<evidence type="ECO:0000313" key="8">
    <source>
        <dbReference type="EMBL" id="KCZ70697.1"/>
    </source>
</evidence>
<dbReference type="GO" id="GO:0008137">
    <property type="term" value="F:NADH dehydrogenase (ubiquinone) activity"/>
    <property type="evidence" value="ECO:0007669"/>
    <property type="project" value="InterPro"/>
</dbReference>
<accession>A0A062UZV1</accession>
<evidence type="ECO:0000256" key="1">
    <source>
        <dbReference type="ARBA" id="ARBA00004202"/>
    </source>
</evidence>
<reference evidence="8 9" key="1">
    <citation type="journal article" date="2013" name="Nature">
        <title>Anaerobic oxidation of methane coupled to nitrate reduction in a novel archaeal lineage.</title>
        <authorList>
            <person name="Haroon M.F."/>
            <person name="Hu S."/>
            <person name="Shi Y."/>
            <person name="Imelfort M."/>
            <person name="Keller J."/>
            <person name="Hugenholtz P."/>
            <person name="Yuan Z."/>
            <person name="Tyson G.W."/>
        </authorList>
    </citation>
    <scope>NUCLEOTIDE SEQUENCE [LARGE SCALE GENOMIC DNA]</scope>
    <source>
        <strain evidence="8 9">ANME-2d</strain>
    </source>
</reference>
<evidence type="ECO:0000259" key="7">
    <source>
        <dbReference type="Pfam" id="PF00346"/>
    </source>
</evidence>
<dbReference type="SUPFAM" id="SSF143243">
    <property type="entry name" value="Nqo5-like"/>
    <property type="match status" value="1"/>
</dbReference>
<dbReference type="Pfam" id="PF00374">
    <property type="entry name" value="NiFeSe_Hases"/>
    <property type="match status" value="1"/>
</dbReference>
<dbReference type="EMBL" id="JMIY01000007">
    <property type="protein sequence ID" value="KCZ70697.1"/>
    <property type="molecule type" value="Genomic_DNA"/>
</dbReference>
<dbReference type="GO" id="GO:0016651">
    <property type="term" value="F:oxidoreductase activity, acting on NAD(P)H"/>
    <property type="evidence" value="ECO:0007669"/>
    <property type="project" value="InterPro"/>
</dbReference>
<dbReference type="AlphaFoldDB" id="A0A062UZV1"/>
<dbReference type="InterPro" id="IPR020396">
    <property type="entry name" value="NADH_UbQ_OxRdtase_CS"/>
</dbReference>
<dbReference type="Gene3D" id="3.30.460.80">
    <property type="entry name" value="NADH:ubiquinone oxidoreductase, 30kDa subunit"/>
    <property type="match status" value="1"/>
</dbReference>
<evidence type="ECO:0000259" key="6">
    <source>
        <dbReference type="Pfam" id="PF00329"/>
    </source>
</evidence>
<dbReference type="OrthoDB" id="43567at2157"/>
<dbReference type="InterPro" id="IPR001501">
    <property type="entry name" value="Ni-dep_hyd_lsu"/>
</dbReference>
<dbReference type="Pfam" id="PF00346">
    <property type="entry name" value="Complex1_49kDa"/>
    <property type="match status" value="2"/>
</dbReference>
<name>A0A062UZV1_9EURY</name>
<feature type="domain" description="NADH-quinone oxidoreductase subunit D" evidence="7">
    <location>
        <begin position="453"/>
        <end position="515"/>
    </location>
</feature>
<dbReference type="InterPro" id="IPR001268">
    <property type="entry name" value="NADH_UbQ_OxRdtase_30kDa_su"/>
</dbReference>
<sequence>MRNGYVDAIRKEFTELIIEETFSQNETYLTVKKDANVKICDYLYHHLKFPLILMFATDEREKDGCFKVHYVFSVDEEDAFIIIKVNIEERVPRYKSLTHRVPAANWYEREIQDMFGLVPQGHPDPRRLVLFEDWPAGLYPLRKDFNIKTKPERIQGEYIYRRVEGEGVFEIPVGPVHAGVIEPGHFRFSVAGEPILNLEIRHFYTHKGIEKLFENIPIDKAVFLAERISGDSSVAHAVAFCQAVEKIAGIAIPSRAKYIRTILLELERLYNHLGDIAGIATDVAFAFGAAHASRLKEDVLQLNEFITGSRLLRGMITTGGVRRDIGDKKGNVLLKLSSLQQDFRKLVELLMDMPSVVDRIETTGRIYNDIAKELHVVGPAGRASGMDRDTRRDHPYAAYPELNFKVPVHKSGDVYARTKLRADEVHESIGIIEQAFRSLPDGDIKTEVKEIADGCALGYTEAPRGETIYWVITQGNRIERCKVRDPSFCNWLAIEYAVLDNIVPDFPIINKSLSLSYSGNDM</sequence>
<feature type="binding site" evidence="5">
    <location>
        <position position="483"/>
    </location>
    <ligand>
        <name>Mg(2+)</name>
        <dbReference type="ChEBI" id="CHEBI:18420"/>
    </ligand>
</feature>
<dbReference type="InterPro" id="IPR029014">
    <property type="entry name" value="NiFe-Hase_large"/>
</dbReference>
<comment type="subcellular location">
    <subcellularLocation>
        <location evidence="1">Cell membrane</location>
        <topology evidence="1">Peripheral membrane protein</topology>
    </subcellularLocation>
</comment>
<organism evidence="8 9">
    <name type="scientific">Candidatus Methanoperedens nitratireducens</name>
    <dbReference type="NCBI Taxonomy" id="1392998"/>
    <lineage>
        <taxon>Archaea</taxon>
        <taxon>Methanobacteriati</taxon>
        <taxon>Methanobacteriota</taxon>
        <taxon>Stenosarchaea group</taxon>
        <taxon>Methanomicrobia</taxon>
        <taxon>Methanosarcinales</taxon>
        <taxon>ANME-2 cluster</taxon>
        <taxon>Candidatus Methanoperedentaceae</taxon>
        <taxon>Candidatus Methanoperedens</taxon>
    </lineage>
</organism>
<dbReference type="GO" id="GO:0005886">
    <property type="term" value="C:plasma membrane"/>
    <property type="evidence" value="ECO:0007669"/>
    <property type="project" value="UniProtKB-SubCell"/>
</dbReference>
<dbReference type="GO" id="GO:0048038">
    <property type="term" value="F:quinone binding"/>
    <property type="evidence" value="ECO:0007669"/>
    <property type="project" value="InterPro"/>
</dbReference>
<keyword evidence="5" id="KW-0460">Magnesium</keyword>
<protein>
    <submittedName>
        <fullName evidence="8">Ni,Fe-hydrogenase III large subunit</fullName>
    </submittedName>
</protein>
<dbReference type="InterPro" id="IPR037232">
    <property type="entry name" value="NADH_quin_OxRdtase_su_C/D-like"/>
</dbReference>
<evidence type="ECO:0000256" key="5">
    <source>
        <dbReference type="PIRSR" id="PIRSR601501-1"/>
    </source>
</evidence>
<dbReference type="InterPro" id="IPR001135">
    <property type="entry name" value="NADH_Q_OxRdtase_suD"/>
</dbReference>
<dbReference type="GO" id="GO:0016151">
    <property type="term" value="F:nickel cation binding"/>
    <property type="evidence" value="ECO:0007669"/>
    <property type="project" value="InterPro"/>
</dbReference>
<keyword evidence="9" id="KW-1185">Reference proteome</keyword>
<keyword evidence="5" id="KW-0479">Metal-binding</keyword>
<feature type="domain" description="NADH:ubiquinone oxidoreductase 30kDa subunit" evidence="6">
    <location>
        <begin position="29"/>
        <end position="149"/>
    </location>
</feature>
<evidence type="ECO:0000256" key="4">
    <source>
        <dbReference type="ARBA" id="ARBA00023027"/>
    </source>
</evidence>
<dbReference type="PANTHER" id="PTHR43485:SF1">
    <property type="entry name" value="FORMATE HYDROGENLYASE SUBUNIT 5-RELATED"/>
    <property type="match status" value="1"/>
</dbReference>
<proteinExistence type="predicted"/>
<keyword evidence="3" id="KW-0560">Oxidoreductase</keyword>
<dbReference type="SUPFAM" id="SSF56762">
    <property type="entry name" value="HydB/Nqo4-like"/>
    <property type="match status" value="1"/>
</dbReference>
<keyword evidence="2" id="KW-0813">Transport</keyword>
<dbReference type="PANTHER" id="PTHR43485">
    <property type="entry name" value="HYDROGENASE-4 COMPONENT G"/>
    <property type="match status" value="1"/>
</dbReference>
<evidence type="ECO:0000313" key="9">
    <source>
        <dbReference type="Proteomes" id="UP000027153"/>
    </source>
</evidence>
<dbReference type="GO" id="GO:0051287">
    <property type="term" value="F:NAD binding"/>
    <property type="evidence" value="ECO:0007669"/>
    <property type="project" value="InterPro"/>
</dbReference>
<dbReference type="InterPro" id="IPR052197">
    <property type="entry name" value="ComplexI_49kDa-like"/>
</dbReference>
<dbReference type="PROSITE" id="PS00542">
    <property type="entry name" value="COMPLEX1_30K"/>
    <property type="match status" value="1"/>
</dbReference>
<gene>
    <name evidence="8" type="ORF">ANME2D_02720</name>
</gene>
<dbReference type="PATRIC" id="fig|1392998.3.peg.3018"/>
<feature type="binding site" evidence="5">
    <location>
        <position position="210"/>
    </location>
    <ligand>
        <name>Mg(2+)</name>
        <dbReference type="ChEBI" id="CHEBI:18420"/>
    </ligand>
</feature>
<comment type="caution">
    <text evidence="8">The sequence shown here is derived from an EMBL/GenBank/DDBJ whole genome shotgun (WGS) entry which is preliminary data.</text>
</comment>
<keyword evidence="4" id="KW-0520">NAD</keyword>
<dbReference type="Pfam" id="PF00329">
    <property type="entry name" value="Complex1_30kDa"/>
    <property type="match status" value="1"/>
</dbReference>
<feature type="domain" description="NADH-quinone oxidoreductase subunit D" evidence="7">
    <location>
        <begin position="291"/>
        <end position="451"/>
    </location>
</feature>
<evidence type="ECO:0000256" key="2">
    <source>
        <dbReference type="ARBA" id="ARBA00022448"/>
    </source>
</evidence>